<dbReference type="PANTHER" id="PTHR43092:SF2">
    <property type="entry name" value="HERCYNYLCYSTEINE SULFOXIDE LYASE"/>
    <property type="match status" value="1"/>
</dbReference>
<reference evidence="3 4" key="1">
    <citation type="submission" date="2020-12" db="EMBL/GenBank/DDBJ databases">
        <title>Metabolic potential, ecology and presence of endohyphal bacteria is reflected in genomic diversity of Mucoromycotina.</title>
        <authorList>
            <person name="Muszewska A."/>
            <person name="Okrasinska A."/>
            <person name="Steczkiewicz K."/>
            <person name="Drgas O."/>
            <person name="Orlowska M."/>
            <person name="Perlinska-Lenart U."/>
            <person name="Aleksandrzak-Piekarczyk T."/>
            <person name="Szatraj K."/>
            <person name="Zielenkiewicz U."/>
            <person name="Pilsyk S."/>
            <person name="Malc E."/>
            <person name="Mieczkowski P."/>
            <person name="Kruszewska J.S."/>
            <person name="Biernat P."/>
            <person name="Pawlowska J."/>
        </authorList>
    </citation>
    <scope>NUCLEOTIDE SEQUENCE [LARGE SCALE GENOMIC DNA]</scope>
    <source>
        <strain evidence="3 4">CBS 142.35</strain>
    </source>
</reference>
<evidence type="ECO:0000256" key="1">
    <source>
        <dbReference type="ARBA" id="ARBA00022898"/>
    </source>
</evidence>
<dbReference type="AlphaFoldDB" id="A0A8H7VL07"/>
<dbReference type="Proteomes" id="UP000646827">
    <property type="component" value="Unassembled WGS sequence"/>
</dbReference>
<sequence>KQLFQLSVMSNENKVTFGRHLRSDFFLEDKYIPLNHGSFGVYPRSIHKVLREYQDKTEEHPDRWNRIEVNPLLRKNRELIAELINCPDASDVAFVQNASTGVATILRSFPFEKGDKVICFESTYVNVNATLKYLQDIGQVELISLSLKYPLSDGEVLDILRATIQEHNKEGKIRLAVLDAIIAQPGTVFPYEAASRLVQENGILSLIDAAHSIGQIPIDISSFDPDFFVSNLHKWFFIPRGSCILYAPKRNQRYLHPLTINYKYSFEGTEFEQEFWNFGAHDHSPFLCVAADQLFPILFPTLIFNPIEYRKSLGGEEAIRDYIHNLAVEGGNVVAKHLGTQVMENQDKTLIGAMVNVEIPLYPKTLTDAQVSSQFIHKIIYEQNCMVPAFKHNNKWWVRLSAQIYNDLKDFENGAKAIEKVCQELSI</sequence>
<evidence type="ECO:0000313" key="3">
    <source>
        <dbReference type="EMBL" id="KAG2218484.1"/>
    </source>
</evidence>
<dbReference type="PANTHER" id="PTHR43092">
    <property type="entry name" value="L-CYSTEINE DESULFHYDRASE"/>
    <property type="match status" value="1"/>
</dbReference>
<dbReference type="InterPro" id="IPR000192">
    <property type="entry name" value="Aminotrans_V_dom"/>
</dbReference>
<dbReference type="OrthoDB" id="5978656at2759"/>
<accession>A0A8H7VL07</accession>
<dbReference type="Gene3D" id="3.40.640.10">
    <property type="entry name" value="Type I PLP-dependent aspartate aminotransferase-like (Major domain)"/>
    <property type="match status" value="1"/>
</dbReference>
<gene>
    <name evidence="3" type="ORF">INT45_011665</name>
</gene>
<comment type="caution">
    <text evidence="3">The sequence shown here is derived from an EMBL/GenBank/DDBJ whole genome shotgun (WGS) entry which is preliminary data.</text>
</comment>
<dbReference type="InterPro" id="IPR015424">
    <property type="entry name" value="PyrdxlP-dep_Trfase"/>
</dbReference>
<evidence type="ECO:0000313" key="4">
    <source>
        <dbReference type="Proteomes" id="UP000646827"/>
    </source>
</evidence>
<dbReference type="InterPro" id="IPR015422">
    <property type="entry name" value="PyrdxlP-dep_Trfase_small"/>
</dbReference>
<dbReference type="InterPro" id="IPR015421">
    <property type="entry name" value="PyrdxlP-dep_Trfase_major"/>
</dbReference>
<organism evidence="3 4">
    <name type="scientific">Circinella minor</name>
    <dbReference type="NCBI Taxonomy" id="1195481"/>
    <lineage>
        <taxon>Eukaryota</taxon>
        <taxon>Fungi</taxon>
        <taxon>Fungi incertae sedis</taxon>
        <taxon>Mucoromycota</taxon>
        <taxon>Mucoromycotina</taxon>
        <taxon>Mucoromycetes</taxon>
        <taxon>Mucorales</taxon>
        <taxon>Lichtheimiaceae</taxon>
        <taxon>Circinella</taxon>
    </lineage>
</organism>
<dbReference type="Pfam" id="PF00266">
    <property type="entry name" value="Aminotran_5"/>
    <property type="match status" value="1"/>
</dbReference>
<feature type="non-terminal residue" evidence="3">
    <location>
        <position position="427"/>
    </location>
</feature>
<keyword evidence="1" id="KW-0663">Pyridoxal phosphate</keyword>
<proteinExistence type="predicted"/>
<evidence type="ECO:0000259" key="2">
    <source>
        <dbReference type="Pfam" id="PF00266"/>
    </source>
</evidence>
<feature type="domain" description="Aminotransferase class V" evidence="2">
    <location>
        <begin position="72"/>
        <end position="278"/>
    </location>
</feature>
<protein>
    <recommendedName>
        <fullName evidence="2">Aminotransferase class V domain-containing protein</fullName>
    </recommendedName>
</protein>
<keyword evidence="4" id="KW-1185">Reference proteome</keyword>
<name>A0A8H7VL07_9FUNG</name>
<dbReference type="EMBL" id="JAEPRB010000227">
    <property type="protein sequence ID" value="KAG2218484.1"/>
    <property type="molecule type" value="Genomic_DNA"/>
</dbReference>
<dbReference type="SUPFAM" id="SSF53383">
    <property type="entry name" value="PLP-dependent transferases"/>
    <property type="match status" value="1"/>
</dbReference>
<dbReference type="Gene3D" id="3.90.1150.10">
    <property type="entry name" value="Aspartate Aminotransferase, domain 1"/>
    <property type="match status" value="1"/>
</dbReference>